<sequence length="217" mass="24233">MSTRLDESASWCTGMKRPAEDCQDEMNEVSSGFCRKLRRRGDAQYELLSGCSSLLSDRSWPSETQAIHHHADKGGHISPNVRDRQLDYGKGCQNPDTGSPYIDEVPRSGGETTADATGDHKDIQVADSPSGIAFGALGHVVGAMERAAENGPYGNMENFYVLLQGWLHLSSRRNLVVVAVDMMLIHREIDYFKREKAWSVRERIEEINVREAPSWHG</sequence>
<evidence type="ECO:0000313" key="1">
    <source>
        <dbReference type="EMBL" id="KAF2633912.1"/>
    </source>
</evidence>
<evidence type="ECO:0000313" key="2">
    <source>
        <dbReference type="Proteomes" id="UP000799754"/>
    </source>
</evidence>
<dbReference type="EMBL" id="MU006701">
    <property type="protein sequence ID" value="KAF2633912.1"/>
    <property type="molecule type" value="Genomic_DNA"/>
</dbReference>
<keyword evidence="2" id="KW-1185">Reference proteome</keyword>
<name>A0ACB6SJQ1_9PLEO</name>
<organism evidence="1 2">
    <name type="scientific">Macroventuria anomochaeta</name>
    <dbReference type="NCBI Taxonomy" id="301207"/>
    <lineage>
        <taxon>Eukaryota</taxon>
        <taxon>Fungi</taxon>
        <taxon>Dikarya</taxon>
        <taxon>Ascomycota</taxon>
        <taxon>Pezizomycotina</taxon>
        <taxon>Dothideomycetes</taxon>
        <taxon>Pleosporomycetidae</taxon>
        <taxon>Pleosporales</taxon>
        <taxon>Pleosporineae</taxon>
        <taxon>Didymellaceae</taxon>
        <taxon>Macroventuria</taxon>
    </lineage>
</organism>
<proteinExistence type="predicted"/>
<gene>
    <name evidence="1" type="ORF">BU25DRAFT_417044</name>
</gene>
<dbReference type="Proteomes" id="UP000799754">
    <property type="component" value="Unassembled WGS sequence"/>
</dbReference>
<accession>A0ACB6SJQ1</accession>
<reference evidence="1" key="1">
    <citation type="journal article" date="2020" name="Stud. Mycol.">
        <title>101 Dothideomycetes genomes: a test case for predicting lifestyles and emergence of pathogens.</title>
        <authorList>
            <person name="Haridas S."/>
            <person name="Albert R."/>
            <person name="Binder M."/>
            <person name="Bloem J."/>
            <person name="Labutti K."/>
            <person name="Salamov A."/>
            <person name="Andreopoulos B."/>
            <person name="Baker S."/>
            <person name="Barry K."/>
            <person name="Bills G."/>
            <person name="Bluhm B."/>
            <person name="Cannon C."/>
            <person name="Castanera R."/>
            <person name="Culley D."/>
            <person name="Daum C."/>
            <person name="Ezra D."/>
            <person name="Gonzalez J."/>
            <person name="Henrissat B."/>
            <person name="Kuo A."/>
            <person name="Liang C."/>
            <person name="Lipzen A."/>
            <person name="Lutzoni F."/>
            <person name="Magnuson J."/>
            <person name="Mondo S."/>
            <person name="Nolan M."/>
            <person name="Ohm R."/>
            <person name="Pangilinan J."/>
            <person name="Park H.-J."/>
            <person name="Ramirez L."/>
            <person name="Alfaro M."/>
            <person name="Sun H."/>
            <person name="Tritt A."/>
            <person name="Yoshinaga Y."/>
            <person name="Zwiers L.-H."/>
            <person name="Turgeon B."/>
            <person name="Goodwin S."/>
            <person name="Spatafora J."/>
            <person name="Crous P."/>
            <person name="Grigoriev I."/>
        </authorList>
    </citation>
    <scope>NUCLEOTIDE SEQUENCE</scope>
    <source>
        <strain evidence="1">CBS 525.71</strain>
    </source>
</reference>
<comment type="caution">
    <text evidence="1">The sequence shown here is derived from an EMBL/GenBank/DDBJ whole genome shotgun (WGS) entry which is preliminary data.</text>
</comment>
<protein>
    <submittedName>
        <fullName evidence="1">Uncharacterized protein</fullName>
    </submittedName>
</protein>